<gene>
    <name evidence="1" type="ORF">STAFG_1148</name>
</gene>
<sequence length="47" mass="4903">MARGDVDVAVNVAARIGLVAHRSVLVAMVISSAAISRRSVTSAVLRR</sequence>
<protein>
    <submittedName>
        <fullName evidence="1">Uncharacterized protein</fullName>
    </submittedName>
</protein>
<evidence type="ECO:0000313" key="1">
    <source>
        <dbReference type="EMBL" id="EPJ41807.1"/>
    </source>
</evidence>
<evidence type="ECO:0000313" key="2">
    <source>
        <dbReference type="Proteomes" id="UP000015001"/>
    </source>
</evidence>
<accession>S4N323</accession>
<keyword evidence="2" id="KW-1185">Reference proteome</keyword>
<dbReference type="HOGENOM" id="CLU_3173477_0_0_11"/>
<dbReference type="PATRIC" id="fig|1283301.3.peg.1130"/>
<dbReference type="EMBL" id="AOPY01001298">
    <property type="protein sequence ID" value="EPJ41807.1"/>
    <property type="molecule type" value="Genomic_DNA"/>
</dbReference>
<proteinExistence type="predicted"/>
<comment type="caution">
    <text evidence="1">The sequence shown here is derived from an EMBL/GenBank/DDBJ whole genome shotgun (WGS) entry which is preliminary data.</text>
</comment>
<reference evidence="1 2" key="1">
    <citation type="submission" date="2013-02" db="EMBL/GenBank/DDBJ databases">
        <title>Draft Genome Sequence of Streptomyces afghaniensis, Which Produces Compounds of the Julimycin B-Complex.</title>
        <authorList>
            <person name="Gruening B.A."/>
            <person name="Praeg A."/>
            <person name="Erxleben A."/>
            <person name="Guenther S."/>
            <person name="Fiedler H.-P."/>
            <person name="Goodfellow M."/>
            <person name="Mueller M."/>
        </authorList>
    </citation>
    <scope>NUCLEOTIDE SEQUENCE [LARGE SCALE GENOMIC DNA]</scope>
    <source>
        <strain evidence="1 2">772</strain>
    </source>
</reference>
<name>S4N323_9ACTN</name>
<dbReference type="Proteomes" id="UP000015001">
    <property type="component" value="Unassembled WGS sequence"/>
</dbReference>
<dbReference type="AlphaFoldDB" id="S4N323"/>
<organism evidence="1 2">
    <name type="scientific">Streptomyces afghaniensis 772</name>
    <dbReference type="NCBI Taxonomy" id="1283301"/>
    <lineage>
        <taxon>Bacteria</taxon>
        <taxon>Bacillati</taxon>
        <taxon>Actinomycetota</taxon>
        <taxon>Actinomycetes</taxon>
        <taxon>Kitasatosporales</taxon>
        <taxon>Streptomycetaceae</taxon>
        <taxon>Streptomyces</taxon>
    </lineage>
</organism>